<protein>
    <recommendedName>
        <fullName evidence="5">Ribose-5-phosphate isomerase</fullName>
        <ecNumber evidence="4">5.3.1.6</ecNumber>
    </recommendedName>
    <alternativeName>
        <fullName evidence="8">D-ribose-5-phosphate ketol-isomerase</fullName>
    </alternativeName>
    <alternativeName>
        <fullName evidence="7">Phosphoriboisomerase</fullName>
    </alternativeName>
</protein>
<dbReference type="OrthoDB" id="1555531at2759"/>
<gene>
    <name evidence="9" type="ORF">LAQU0_S11e00958g</name>
</gene>
<dbReference type="FunFam" id="3.30.70.260:FF:000053">
    <property type="entry name" value="Ribose-5-phosphate isomerase, putative"/>
    <property type="match status" value="1"/>
</dbReference>
<evidence type="ECO:0000256" key="6">
    <source>
        <dbReference type="ARBA" id="ARBA00023235"/>
    </source>
</evidence>
<organism evidence="9 10">
    <name type="scientific">Lachancea quebecensis</name>
    <dbReference type="NCBI Taxonomy" id="1654605"/>
    <lineage>
        <taxon>Eukaryota</taxon>
        <taxon>Fungi</taxon>
        <taxon>Dikarya</taxon>
        <taxon>Ascomycota</taxon>
        <taxon>Saccharomycotina</taxon>
        <taxon>Saccharomycetes</taxon>
        <taxon>Saccharomycetales</taxon>
        <taxon>Saccharomycetaceae</taxon>
        <taxon>Lachancea</taxon>
    </lineage>
</organism>
<comment type="similarity">
    <text evidence="3">Belongs to the ribose 5-phosphate isomerase family.</text>
</comment>
<evidence type="ECO:0000256" key="8">
    <source>
        <dbReference type="ARBA" id="ARBA00032273"/>
    </source>
</evidence>
<sequence>MFRNLNSLVHTSVRRFAAKMTSIPDVKNLPTLHSTLEEAKRVAAYRAVDENLDYANHRVIGVGSGSTVIYVAERLGQYLLDPQFSIYASQFICIPTGFQSKELILTNGLRLGSVEQYPVIDIVFDGADEVDVNLQLIKGGGGCLFQEKLVSTSASKFVVVADYRKRSPKYLGTNWVKGVPIEVVPTSYIRVLNDLKTKLKCKNAVLRQGAPAKAGPVVTDNCNFIIDAHFGEIEHPEKLHQDIKMLVGVVETGLFIDNASKAYFGNPDGSVEMLV</sequence>
<dbReference type="InterPro" id="IPR037171">
    <property type="entry name" value="NagB/RpiA_transferase-like"/>
</dbReference>
<proteinExistence type="inferred from homology"/>
<dbReference type="CDD" id="cd01398">
    <property type="entry name" value="RPI_A"/>
    <property type="match status" value="1"/>
</dbReference>
<dbReference type="SUPFAM" id="SSF100950">
    <property type="entry name" value="NagB/RpiA/CoA transferase-like"/>
    <property type="match status" value="1"/>
</dbReference>
<reference evidence="10" key="1">
    <citation type="submission" date="2015-10" db="EMBL/GenBank/DDBJ databases">
        <authorList>
            <person name="Devillers H."/>
        </authorList>
    </citation>
    <scope>NUCLEOTIDE SEQUENCE [LARGE SCALE GENOMIC DNA]</scope>
</reference>
<dbReference type="UniPathway" id="UPA00115">
    <property type="reaction ID" value="UER00412"/>
</dbReference>
<evidence type="ECO:0000313" key="9">
    <source>
        <dbReference type="EMBL" id="CUS23641.1"/>
    </source>
</evidence>
<dbReference type="EC" id="5.3.1.6" evidence="4"/>
<keyword evidence="6" id="KW-0413">Isomerase</keyword>
<dbReference type="Gene3D" id="3.40.50.1360">
    <property type="match status" value="1"/>
</dbReference>
<dbReference type="Proteomes" id="UP000236544">
    <property type="component" value="Unassembled WGS sequence"/>
</dbReference>
<dbReference type="GO" id="GO:0006014">
    <property type="term" value="P:D-ribose metabolic process"/>
    <property type="evidence" value="ECO:0007669"/>
    <property type="project" value="TreeGrafter"/>
</dbReference>
<dbReference type="Pfam" id="PF06026">
    <property type="entry name" value="Rib_5-P_isom_A"/>
    <property type="match status" value="1"/>
</dbReference>
<dbReference type="PANTHER" id="PTHR11934">
    <property type="entry name" value="RIBOSE-5-PHOSPHATE ISOMERASE"/>
    <property type="match status" value="1"/>
</dbReference>
<dbReference type="NCBIfam" id="TIGR00021">
    <property type="entry name" value="rpiA"/>
    <property type="match status" value="1"/>
</dbReference>
<evidence type="ECO:0000256" key="3">
    <source>
        <dbReference type="ARBA" id="ARBA00008088"/>
    </source>
</evidence>
<name>A0A0P1KUP2_9SACH</name>
<evidence type="ECO:0000256" key="2">
    <source>
        <dbReference type="ARBA" id="ARBA00004988"/>
    </source>
</evidence>
<dbReference type="EMBL" id="LN890568">
    <property type="protein sequence ID" value="CUS23641.1"/>
    <property type="molecule type" value="Genomic_DNA"/>
</dbReference>
<dbReference type="FunFam" id="3.40.50.1360:FF:000014">
    <property type="entry name" value="Ribose 5-phosphate isomerase"/>
    <property type="match status" value="1"/>
</dbReference>
<comment type="catalytic activity">
    <reaction evidence="1">
        <text>aldehydo-D-ribose 5-phosphate = D-ribulose 5-phosphate</text>
        <dbReference type="Rhea" id="RHEA:14657"/>
        <dbReference type="ChEBI" id="CHEBI:58121"/>
        <dbReference type="ChEBI" id="CHEBI:58273"/>
        <dbReference type="EC" id="5.3.1.6"/>
    </reaction>
</comment>
<dbReference type="GO" id="GO:0009052">
    <property type="term" value="P:pentose-phosphate shunt, non-oxidative branch"/>
    <property type="evidence" value="ECO:0007669"/>
    <property type="project" value="InterPro"/>
</dbReference>
<dbReference type="PANTHER" id="PTHR11934:SF0">
    <property type="entry name" value="RIBOSE-5-PHOSPHATE ISOMERASE"/>
    <property type="match status" value="1"/>
</dbReference>
<dbReference type="InterPro" id="IPR004788">
    <property type="entry name" value="Ribose5P_isomerase_type_A"/>
</dbReference>
<evidence type="ECO:0000256" key="7">
    <source>
        <dbReference type="ARBA" id="ARBA00029734"/>
    </source>
</evidence>
<comment type="pathway">
    <text evidence="2">Carbohydrate degradation; pentose phosphate pathway; D-ribose 5-phosphate from D-ribulose 5-phosphate (non-oxidative stage): step 1/1.</text>
</comment>
<evidence type="ECO:0000256" key="1">
    <source>
        <dbReference type="ARBA" id="ARBA00001713"/>
    </source>
</evidence>
<dbReference type="AlphaFoldDB" id="A0A0P1KUP2"/>
<evidence type="ECO:0000256" key="5">
    <source>
        <dbReference type="ARBA" id="ARBA00019150"/>
    </source>
</evidence>
<dbReference type="GO" id="GO:0005737">
    <property type="term" value="C:cytoplasm"/>
    <property type="evidence" value="ECO:0007669"/>
    <property type="project" value="TreeGrafter"/>
</dbReference>
<evidence type="ECO:0000256" key="4">
    <source>
        <dbReference type="ARBA" id="ARBA00011959"/>
    </source>
</evidence>
<dbReference type="Gene3D" id="3.30.70.260">
    <property type="match status" value="1"/>
</dbReference>
<dbReference type="SUPFAM" id="SSF75445">
    <property type="entry name" value="D-ribose-5-phosphate isomerase (RpiA), lid domain"/>
    <property type="match status" value="1"/>
</dbReference>
<dbReference type="GO" id="GO:0004751">
    <property type="term" value="F:ribose-5-phosphate isomerase activity"/>
    <property type="evidence" value="ECO:0007669"/>
    <property type="project" value="UniProtKB-EC"/>
</dbReference>
<keyword evidence="10" id="KW-1185">Reference proteome</keyword>
<evidence type="ECO:0000313" key="10">
    <source>
        <dbReference type="Proteomes" id="UP000236544"/>
    </source>
</evidence>
<accession>A0A0P1KUP2</accession>